<keyword evidence="3" id="KW-1185">Reference proteome</keyword>
<protein>
    <submittedName>
        <fullName evidence="2">Uncharacterized protein</fullName>
    </submittedName>
</protein>
<dbReference type="RefSeq" id="WP_236865413.1">
    <property type="nucleotide sequence ID" value="NZ_AP025225.1"/>
</dbReference>
<accession>A0ABM7V8D7</accession>
<evidence type="ECO:0000313" key="2">
    <source>
        <dbReference type="EMBL" id="BDB96042.1"/>
    </source>
</evidence>
<evidence type="ECO:0000256" key="1">
    <source>
        <dbReference type="SAM" id="SignalP"/>
    </source>
</evidence>
<dbReference type="Proteomes" id="UP001320209">
    <property type="component" value="Chromosome"/>
</dbReference>
<reference evidence="2" key="1">
    <citation type="submission" date="2021-10" db="EMBL/GenBank/DDBJ databases">
        <title>Genome Sequence of The Candidatus Hydrogeosomobacter endosymbioticus, an Intracellular Bacterial Symbiont of the Anaerobic Ciliate GW7.</title>
        <authorList>
            <person name="Shiohama Y."/>
            <person name="Shinzato N."/>
        </authorList>
    </citation>
    <scope>NUCLEOTIDE SEQUENCE [LARGE SCALE GENOMIC DNA]</scope>
    <source>
        <strain evidence="2">200920</strain>
    </source>
</reference>
<evidence type="ECO:0000313" key="3">
    <source>
        <dbReference type="Proteomes" id="UP001320209"/>
    </source>
</evidence>
<feature type="chain" id="PRO_5046293498" evidence="1">
    <location>
        <begin position="20"/>
        <end position="104"/>
    </location>
</feature>
<gene>
    <name evidence="2" type="ORF">HYD_1750</name>
</gene>
<name>A0ABM7V8D7_9PROT</name>
<proteinExistence type="predicted"/>
<organism evidence="2 3">
    <name type="scientific">Candidatus Hydrogenosomobacter endosymbioticus</name>
    <dbReference type="NCBI Taxonomy" id="2558174"/>
    <lineage>
        <taxon>Bacteria</taxon>
        <taxon>Pseudomonadati</taxon>
        <taxon>Pseudomonadota</taxon>
        <taxon>Alphaproteobacteria</taxon>
        <taxon>Holosporales</taxon>
        <taxon>Holosporaceae</taxon>
        <taxon>Candidatus Hydrogenosomobacter</taxon>
    </lineage>
</organism>
<feature type="signal peptide" evidence="1">
    <location>
        <begin position="1"/>
        <end position="19"/>
    </location>
</feature>
<dbReference type="EMBL" id="AP025225">
    <property type="protein sequence ID" value="BDB96042.1"/>
    <property type="molecule type" value="Genomic_DNA"/>
</dbReference>
<sequence>MKKIAFLIFLAQFCCDAFATCPVELNSELSSKVLLAPVGSGIETDDGEFVIKQKRIEMVPAIPGIGLRTITGTAVVDHLNNDDACSYQISDGTRDIAYVELVGY</sequence>
<keyword evidence="1" id="KW-0732">Signal</keyword>